<evidence type="ECO:0000259" key="7">
    <source>
        <dbReference type="Pfam" id="PF01077"/>
    </source>
</evidence>
<evidence type="ECO:0000256" key="6">
    <source>
        <dbReference type="ARBA" id="ARBA00023014"/>
    </source>
</evidence>
<dbReference type="Pfam" id="PF01077">
    <property type="entry name" value="NIR_SIR"/>
    <property type="match status" value="1"/>
</dbReference>
<sequence>MEHAQPNPRSVRPSACPGLLRIVQAQDGGICRIKLPCGRLSAAQARAVAAAASAHASGVIEATNRANLQIRGVRPDAEQALIDALLAAGLGAGSPGADDVRNLMVSPLAGLDTDALVDISPLAEHILDLLQDQAHFHALSPKFALLLDGGEAVAMLEHPHDIWLSAMGRGDDALFAFGLAGCPPHSPEQPPALAAVPRAQVPALLQALLELFLELATPEQTRMRHLLAEHPEGDLLLRLQQRLDRPLLPAGNWQRPAPQAFAHLGVVAERHVGGAPALGRLDAAQLDALADLADTFGDGNLRLTPWQSLLLPNARDTDAVLQAMNQLGLATDAREPLARLIACTGSAGCTKGLADTKADAQALAPLLPDAAVVHLSGCPRSCAAAHVAPFTLLAVAPGRYDLYQRDGAGFGRLLARDIGIIEAGERLAASPDTWSSTP</sequence>
<evidence type="ECO:0000256" key="5">
    <source>
        <dbReference type="ARBA" id="ARBA00023004"/>
    </source>
</evidence>
<protein>
    <submittedName>
        <fullName evidence="9">Putative precorrin-3B synthase</fullName>
        <ecNumber evidence="9">1.14.13.83</ecNumber>
    </submittedName>
</protein>
<dbReference type="PATRIC" id="fig|1245471.3.peg.652"/>
<evidence type="ECO:0000313" key="10">
    <source>
        <dbReference type="Proteomes" id="UP000015503"/>
    </source>
</evidence>
<organism evidence="9 10">
    <name type="scientific">Metapseudomonas resinovorans NBRC 106553</name>
    <dbReference type="NCBI Taxonomy" id="1245471"/>
    <lineage>
        <taxon>Bacteria</taxon>
        <taxon>Pseudomonadati</taxon>
        <taxon>Pseudomonadota</taxon>
        <taxon>Gammaproteobacteria</taxon>
        <taxon>Pseudomonadales</taxon>
        <taxon>Pseudomonadaceae</taxon>
        <taxon>Metapseudomonas</taxon>
    </lineage>
</organism>
<dbReference type="Gene3D" id="3.90.480.10">
    <property type="entry name" value="Sulfite Reductase Hemoprotein,Domain 2"/>
    <property type="match status" value="1"/>
</dbReference>
<dbReference type="InterPro" id="IPR051329">
    <property type="entry name" value="NIR_SIR_4Fe-4S"/>
</dbReference>
<evidence type="ECO:0000256" key="1">
    <source>
        <dbReference type="ARBA" id="ARBA00022485"/>
    </source>
</evidence>
<dbReference type="SUPFAM" id="SSF55124">
    <property type="entry name" value="Nitrite/Sulfite reductase N-terminal domain-like"/>
    <property type="match status" value="2"/>
</dbReference>
<dbReference type="AlphaFoldDB" id="S6AR34"/>
<dbReference type="PANTHER" id="PTHR32439:SF9">
    <property type="entry name" value="BLR3264 PROTEIN"/>
    <property type="match status" value="1"/>
</dbReference>
<keyword evidence="6" id="KW-0411">Iron-sulfur</keyword>
<feature type="domain" description="Nitrite/Sulfite reductase ferredoxin-like" evidence="8">
    <location>
        <begin position="24"/>
        <end position="87"/>
    </location>
</feature>
<dbReference type="PANTHER" id="PTHR32439">
    <property type="entry name" value="FERREDOXIN--NITRITE REDUCTASE, CHLOROPLASTIC"/>
    <property type="match status" value="1"/>
</dbReference>
<dbReference type="InterPro" id="IPR036136">
    <property type="entry name" value="Nit/Sulf_reduc_fer-like_dom_sf"/>
</dbReference>
<proteinExistence type="predicted"/>
<dbReference type="InterPro" id="IPR005117">
    <property type="entry name" value="NiRdtase/SiRdtase_haem-b_fer"/>
</dbReference>
<evidence type="ECO:0000313" key="9">
    <source>
        <dbReference type="EMBL" id="BAN46376.1"/>
    </source>
</evidence>
<evidence type="ECO:0000259" key="8">
    <source>
        <dbReference type="Pfam" id="PF03460"/>
    </source>
</evidence>
<dbReference type="GO" id="GO:0020037">
    <property type="term" value="F:heme binding"/>
    <property type="evidence" value="ECO:0007669"/>
    <property type="project" value="InterPro"/>
</dbReference>
<reference evidence="9 10" key="1">
    <citation type="journal article" date="2013" name="Genome Announc.">
        <title>Complete Genome Sequence of the Carbazole Degrader Pseudomonas resinovorans Strain CA10 (NBRC 106553).</title>
        <authorList>
            <person name="Shintani M."/>
            <person name="Hosoyama A."/>
            <person name="Ohji S."/>
            <person name="Tsuchikane K."/>
            <person name="Takarada H."/>
            <person name="Yamazoe A."/>
            <person name="Fujita N."/>
            <person name="Nojiri H."/>
        </authorList>
    </citation>
    <scope>NUCLEOTIDE SEQUENCE [LARGE SCALE GENOMIC DNA]</scope>
    <source>
        <strain evidence="9 10">NBRC 106553</strain>
    </source>
</reference>
<dbReference type="eggNOG" id="COG0155">
    <property type="taxonomic scope" value="Bacteria"/>
</dbReference>
<evidence type="ECO:0000256" key="4">
    <source>
        <dbReference type="ARBA" id="ARBA00023002"/>
    </source>
</evidence>
<dbReference type="SUPFAM" id="SSF56014">
    <property type="entry name" value="Nitrite and sulphite reductase 4Fe-4S domain-like"/>
    <property type="match status" value="2"/>
</dbReference>
<feature type="domain" description="Nitrite/Sulfite reductase ferredoxin-like" evidence="8">
    <location>
        <begin position="271"/>
        <end position="319"/>
    </location>
</feature>
<dbReference type="Proteomes" id="UP000015503">
    <property type="component" value="Chromosome"/>
</dbReference>
<dbReference type="GO" id="GO:0051539">
    <property type="term" value="F:4 iron, 4 sulfur cluster binding"/>
    <property type="evidence" value="ECO:0007669"/>
    <property type="project" value="UniProtKB-KW"/>
</dbReference>
<keyword evidence="4 9" id="KW-0560">Oxidoreductase</keyword>
<dbReference type="STRING" id="1245471.PCA10_06440"/>
<evidence type="ECO:0000256" key="3">
    <source>
        <dbReference type="ARBA" id="ARBA00022723"/>
    </source>
</evidence>
<dbReference type="HOGENOM" id="CLU_015667_3_0_6"/>
<dbReference type="Pfam" id="PF03460">
    <property type="entry name" value="NIR_SIR_ferr"/>
    <property type="match status" value="2"/>
</dbReference>
<keyword evidence="3" id="KW-0479">Metal-binding</keyword>
<dbReference type="EC" id="1.14.13.83" evidence="9"/>
<name>S6AR34_METRE</name>
<dbReference type="GO" id="GO:0043818">
    <property type="term" value="F:precorrin-3B synthase activity"/>
    <property type="evidence" value="ECO:0007669"/>
    <property type="project" value="UniProtKB-EC"/>
</dbReference>
<keyword evidence="5" id="KW-0408">Iron</keyword>
<evidence type="ECO:0000256" key="2">
    <source>
        <dbReference type="ARBA" id="ARBA00022617"/>
    </source>
</evidence>
<gene>
    <name evidence="9" type="primary">cobG</name>
    <name evidence="9" type="ORF">PCA10_06440</name>
</gene>
<dbReference type="InterPro" id="IPR045854">
    <property type="entry name" value="NO2/SO3_Rdtase_4Fe4S_sf"/>
</dbReference>
<dbReference type="GO" id="GO:0046872">
    <property type="term" value="F:metal ion binding"/>
    <property type="evidence" value="ECO:0007669"/>
    <property type="project" value="UniProtKB-KW"/>
</dbReference>
<keyword evidence="1" id="KW-0004">4Fe-4S</keyword>
<feature type="domain" description="Nitrite/sulphite reductase 4Fe-4S" evidence="7">
    <location>
        <begin position="97"/>
        <end position="230"/>
    </location>
</feature>
<dbReference type="InterPro" id="IPR012798">
    <property type="entry name" value="Cbl_synth_CobG-like"/>
</dbReference>
<dbReference type="NCBIfam" id="TIGR02435">
    <property type="entry name" value="CobG"/>
    <property type="match status" value="1"/>
</dbReference>
<dbReference type="RefSeq" id="WP_016490578.1">
    <property type="nucleotide sequence ID" value="NC_021499.1"/>
</dbReference>
<keyword evidence="10" id="KW-1185">Reference proteome</keyword>
<dbReference type="EMBL" id="AP013068">
    <property type="protein sequence ID" value="BAN46376.1"/>
    <property type="molecule type" value="Genomic_DNA"/>
</dbReference>
<dbReference type="OrthoDB" id="7459360at2"/>
<accession>S6AR34</accession>
<dbReference type="KEGG" id="pre:PCA10_06440"/>
<dbReference type="InterPro" id="IPR006067">
    <property type="entry name" value="NO2/SO3_Rdtase_4Fe4S_dom"/>
</dbReference>
<dbReference type="Gene3D" id="3.30.413.10">
    <property type="entry name" value="Sulfite Reductase Hemoprotein, domain 1"/>
    <property type="match status" value="2"/>
</dbReference>
<keyword evidence="2" id="KW-0349">Heme</keyword>